<dbReference type="GO" id="GO:0009244">
    <property type="term" value="P:lipopolysaccharide core region biosynthetic process"/>
    <property type="evidence" value="ECO:0007669"/>
    <property type="project" value="TreeGrafter"/>
</dbReference>
<keyword evidence="11 13" id="KW-0443">Lipid metabolism</keyword>
<sequence>MIEKIWFENHPIKYLLWPLLWPLSQLFGAISRSRRAKYQSKAKPTYRAPVPVVVVGNITAGGNGKTPVVIWLVEQLQALGYNPGVVSRGYGAKAPSYPLVVDDATSTNHCGDEPKLIFKRTGAPVAVSPKRSEAVEALLPLGVDIVITDDGLQHYALERDIEIVVVDGVRRFGNQCLLPLGPLRESTARLAEVDLIITNGGSALDGEAAMSLKPDQVINLKTGQRDNITAIKDQLVAMAGIGHPPRFFKTLETLGATPVYQQGFADHKDFEPSELDQLTQKGKHLIMTEKDAVKCANYAKDNWWYLPVSAEFNPSDEARILNKIKEVKEKYGSPSA</sequence>
<comment type="pathway">
    <text evidence="2 13">Glycolipid biosynthesis; lipid IV(A) biosynthesis; lipid IV(A) from (3R)-3-hydroxytetradecanoyl-[acyl-carrier-protein] and UDP-N-acetyl-alpha-D-glucosamine: step 6/6.</text>
</comment>
<dbReference type="GO" id="GO:0009029">
    <property type="term" value="F:lipid-A 4'-kinase activity"/>
    <property type="evidence" value="ECO:0007669"/>
    <property type="project" value="UniProtKB-UniRule"/>
</dbReference>
<keyword evidence="9 13" id="KW-0418">Kinase</keyword>
<keyword evidence="5 13" id="KW-0444">Lipid biosynthesis</keyword>
<dbReference type="SUPFAM" id="SSF52540">
    <property type="entry name" value="P-loop containing nucleoside triphosphate hydrolases"/>
    <property type="match status" value="1"/>
</dbReference>
<organism evidence="14 15">
    <name type="scientific">Vibrio brasiliensis LMG 20546</name>
    <dbReference type="NCBI Taxonomy" id="945543"/>
    <lineage>
        <taxon>Bacteria</taxon>
        <taxon>Pseudomonadati</taxon>
        <taxon>Pseudomonadota</taxon>
        <taxon>Gammaproteobacteria</taxon>
        <taxon>Vibrionales</taxon>
        <taxon>Vibrionaceae</taxon>
        <taxon>Vibrio</taxon>
        <taxon>Vibrio oreintalis group</taxon>
    </lineage>
</organism>
<comment type="function">
    <text evidence="1 13">Transfers the gamma-phosphate of ATP to the 4'-position of a tetraacyldisaccharide 1-phosphate intermediate (termed DS-1-P) to form tetraacyldisaccharide 1,4'-bis-phosphate (lipid IVA).</text>
</comment>
<evidence type="ECO:0000256" key="13">
    <source>
        <dbReference type="HAMAP-Rule" id="MF_00409"/>
    </source>
</evidence>
<evidence type="ECO:0000256" key="1">
    <source>
        <dbReference type="ARBA" id="ARBA00002274"/>
    </source>
</evidence>
<evidence type="ECO:0000256" key="10">
    <source>
        <dbReference type="ARBA" id="ARBA00022840"/>
    </source>
</evidence>
<name>E8LSI7_9VIBR</name>
<dbReference type="OrthoDB" id="9766423at2"/>
<evidence type="ECO:0000313" key="14">
    <source>
        <dbReference type="EMBL" id="EGA66434.1"/>
    </source>
</evidence>
<dbReference type="PANTHER" id="PTHR42724">
    <property type="entry name" value="TETRAACYLDISACCHARIDE 4'-KINASE"/>
    <property type="match status" value="1"/>
</dbReference>
<dbReference type="InterPro" id="IPR027417">
    <property type="entry name" value="P-loop_NTPase"/>
</dbReference>
<evidence type="ECO:0000313" key="15">
    <source>
        <dbReference type="Proteomes" id="UP000004371"/>
    </source>
</evidence>
<dbReference type="Pfam" id="PF02606">
    <property type="entry name" value="LpxK"/>
    <property type="match status" value="1"/>
</dbReference>
<evidence type="ECO:0000256" key="11">
    <source>
        <dbReference type="ARBA" id="ARBA00023098"/>
    </source>
</evidence>
<comment type="catalytic activity">
    <reaction evidence="13">
        <text>a lipid A disaccharide + ATP = a lipid IVA + ADP + H(+)</text>
        <dbReference type="Rhea" id="RHEA:67840"/>
        <dbReference type="ChEBI" id="CHEBI:15378"/>
        <dbReference type="ChEBI" id="CHEBI:30616"/>
        <dbReference type="ChEBI" id="CHEBI:176343"/>
        <dbReference type="ChEBI" id="CHEBI:176425"/>
        <dbReference type="ChEBI" id="CHEBI:456216"/>
        <dbReference type="EC" id="2.7.1.130"/>
    </reaction>
</comment>
<dbReference type="GO" id="GO:0005524">
    <property type="term" value="F:ATP binding"/>
    <property type="evidence" value="ECO:0007669"/>
    <property type="project" value="UniProtKB-UniRule"/>
</dbReference>
<dbReference type="GO" id="GO:0009245">
    <property type="term" value="P:lipid A biosynthetic process"/>
    <property type="evidence" value="ECO:0007669"/>
    <property type="project" value="UniProtKB-UniRule"/>
</dbReference>
<comment type="caution">
    <text evidence="14">The sequence shown here is derived from an EMBL/GenBank/DDBJ whole genome shotgun (WGS) entry which is preliminary data.</text>
</comment>
<dbReference type="STRING" id="945543.VIBR0546_15881"/>
<dbReference type="GO" id="GO:0005886">
    <property type="term" value="C:plasma membrane"/>
    <property type="evidence" value="ECO:0007669"/>
    <property type="project" value="TreeGrafter"/>
</dbReference>
<protein>
    <recommendedName>
        <fullName evidence="4 13">Tetraacyldisaccharide 4'-kinase</fullName>
        <ecNumber evidence="3 13">2.7.1.130</ecNumber>
    </recommendedName>
    <alternativeName>
        <fullName evidence="12 13">Lipid A 4'-kinase</fullName>
    </alternativeName>
</protein>
<keyword evidence="7 13" id="KW-0808">Transferase</keyword>
<dbReference type="UniPathway" id="UPA00359">
    <property type="reaction ID" value="UER00482"/>
</dbReference>
<proteinExistence type="inferred from homology"/>
<evidence type="ECO:0000256" key="7">
    <source>
        <dbReference type="ARBA" id="ARBA00022679"/>
    </source>
</evidence>
<dbReference type="NCBIfam" id="TIGR00682">
    <property type="entry name" value="lpxK"/>
    <property type="match status" value="1"/>
</dbReference>
<evidence type="ECO:0000256" key="5">
    <source>
        <dbReference type="ARBA" id="ARBA00022516"/>
    </source>
</evidence>
<evidence type="ECO:0000256" key="6">
    <source>
        <dbReference type="ARBA" id="ARBA00022556"/>
    </source>
</evidence>
<evidence type="ECO:0000256" key="3">
    <source>
        <dbReference type="ARBA" id="ARBA00012071"/>
    </source>
</evidence>
<dbReference type="Proteomes" id="UP000004371">
    <property type="component" value="Unassembled WGS sequence"/>
</dbReference>
<reference evidence="14 15" key="1">
    <citation type="journal article" date="2012" name="Int. J. Syst. Evol. Microbiol.">
        <title>Vibrio caribbeanicus sp. nov., isolated from the marine sponge Scleritoderma cyanea.</title>
        <authorList>
            <person name="Hoffmann M."/>
            <person name="Monday S.R."/>
            <person name="Allard M.W."/>
            <person name="Strain E.A."/>
            <person name="Whittaker P."/>
            <person name="Naum M."/>
            <person name="McCarthy P.J."/>
            <person name="Lopez J.V."/>
            <person name="Fischer M."/>
            <person name="Brown E.W."/>
        </authorList>
    </citation>
    <scope>NUCLEOTIDE SEQUENCE [LARGE SCALE GENOMIC DNA]</scope>
    <source>
        <strain evidence="14 15">LMG 20546</strain>
    </source>
</reference>
<dbReference type="InterPro" id="IPR003758">
    <property type="entry name" value="LpxK"/>
</dbReference>
<evidence type="ECO:0000256" key="8">
    <source>
        <dbReference type="ARBA" id="ARBA00022741"/>
    </source>
</evidence>
<evidence type="ECO:0000256" key="12">
    <source>
        <dbReference type="ARBA" id="ARBA00029757"/>
    </source>
</evidence>
<keyword evidence="8 13" id="KW-0547">Nucleotide-binding</keyword>
<dbReference type="PANTHER" id="PTHR42724:SF1">
    <property type="entry name" value="TETRAACYLDISACCHARIDE 4'-KINASE, MITOCHONDRIAL-RELATED"/>
    <property type="match status" value="1"/>
</dbReference>
<dbReference type="eggNOG" id="COG1663">
    <property type="taxonomic scope" value="Bacteria"/>
</dbReference>
<feature type="binding site" evidence="13">
    <location>
        <begin position="59"/>
        <end position="66"/>
    </location>
    <ligand>
        <name>ATP</name>
        <dbReference type="ChEBI" id="CHEBI:30616"/>
    </ligand>
</feature>
<dbReference type="AlphaFoldDB" id="E8LSI7"/>
<evidence type="ECO:0000256" key="2">
    <source>
        <dbReference type="ARBA" id="ARBA00004870"/>
    </source>
</evidence>
<comment type="similarity">
    <text evidence="13">Belongs to the LpxK family.</text>
</comment>
<evidence type="ECO:0000256" key="9">
    <source>
        <dbReference type="ARBA" id="ARBA00022777"/>
    </source>
</evidence>
<keyword evidence="10 13" id="KW-0067">ATP-binding</keyword>
<keyword evidence="6 13" id="KW-0441">Lipid A biosynthesis</keyword>
<keyword evidence="15" id="KW-1185">Reference proteome</keyword>
<accession>E8LSI7</accession>
<dbReference type="HAMAP" id="MF_00409">
    <property type="entry name" value="LpxK"/>
    <property type="match status" value="1"/>
</dbReference>
<dbReference type="EMBL" id="AEVS01000045">
    <property type="protein sequence ID" value="EGA66434.1"/>
    <property type="molecule type" value="Genomic_DNA"/>
</dbReference>
<evidence type="ECO:0000256" key="4">
    <source>
        <dbReference type="ARBA" id="ARBA00016436"/>
    </source>
</evidence>
<dbReference type="RefSeq" id="WP_006878783.1">
    <property type="nucleotide sequence ID" value="NZ_AEVS01000045.1"/>
</dbReference>
<gene>
    <name evidence="13 14" type="primary">lpxK</name>
    <name evidence="14" type="ORF">VIBR0546_15881</name>
</gene>
<dbReference type="EC" id="2.7.1.130" evidence="3 13"/>